<dbReference type="AlphaFoldDB" id="A0A9X3CNN3"/>
<proteinExistence type="predicted"/>
<comment type="caution">
    <text evidence="1">The sequence shown here is derived from an EMBL/GenBank/DDBJ whole genome shotgun (WGS) entry which is preliminary data.</text>
</comment>
<organism evidence="1 2">
    <name type="scientific">Vibrio qingdaonensis</name>
    <dbReference type="NCBI Taxonomy" id="2829491"/>
    <lineage>
        <taxon>Bacteria</taxon>
        <taxon>Pseudomonadati</taxon>
        <taxon>Pseudomonadota</taxon>
        <taxon>Gammaproteobacteria</taxon>
        <taxon>Vibrionales</taxon>
        <taxon>Vibrionaceae</taxon>
        <taxon>Vibrio</taxon>
    </lineage>
</organism>
<gene>
    <name evidence="1" type="ORF">MD535_06660</name>
</gene>
<keyword evidence="2" id="KW-1185">Reference proteome</keyword>
<sequence>MDRTCPMCSTPMITRDAEAICPRHQIGDCSYAPNLHDFESEAEVETDKDSPY</sequence>
<evidence type="ECO:0000313" key="2">
    <source>
        <dbReference type="Proteomes" id="UP001155587"/>
    </source>
</evidence>
<accession>A0A9X3CNN3</accession>
<name>A0A9X3CNN3_9VIBR</name>
<protein>
    <submittedName>
        <fullName evidence="1">Uncharacterized protein</fullName>
    </submittedName>
</protein>
<evidence type="ECO:0000313" key="1">
    <source>
        <dbReference type="EMBL" id="MCW8345690.1"/>
    </source>
</evidence>
<dbReference type="Proteomes" id="UP001155587">
    <property type="component" value="Unassembled WGS sequence"/>
</dbReference>
<dbReference type="RefSeq" id="WP_265674102.1">
    <property type="nucleotide sequence ID" value="NZ_JAKRRY010000006.1"/>
</dbReference>
<reference evidence="1" key="1">
    <citation type="submission" date="2022-02" db="EMBL/GenBank/DDBJ databases">
        <title>Vibrio sp. nov, a new bacterium isolated from seawater.</title>
        <authorList>
            <person name="Yuan Y."/>
        </authorList>
    </citation>
    <scope>NUCLEOTIDE SEQUENCE</scope>
    <source>
        <strain evidence="1">ZSDZ65</strain>
    </source>
</reference>
<dbReference type="EMBL" id="JAKRRY010000006">
    <property type="protein sequence ID" value="MCW8345690.1"/>
    <property type="molecule type" value="Genomic_DNA"/>
</dbReference>